<dbReference type="Gene3D" id="2.40.128.130">
    <property type="entry name" value="Autotransporter beta-domain"/>
    <property type="match status" value="1"/>
</dbReference>
<dbReference type="SMART" id="SM00869">
    <property type="entry name" value="Autotransporter"/>
    <property type="match status" value="1"/>
</dbReference>
<dbReference type="SUPFAM" id="SSF103515">
    <property type="entry name" value="Autotransporter"/>
    <property type="match status" value="1"/>
</dbReference>
<evidence type="ECO:0000313" key="2">
    <source>
        <dbReference type="EMBL" id="OAG26673.1"/>
    </source>
</evidence>
<dbReference type="InterPro" id="IPR036709">
    <property type="entry name" value="Autotransporte_beta_dom_sf"/>
</dbReference>
<dbReference type="EMBL" id="LSFI01000100">
    <property type="protein sequence ID" value="OAG26673.1"/>
    <property type="molecule type" value="Genomic_DNA"/>
</dbReference>
<dbReference type="AlphaFoldDB" id="A0A177E3X3"/>
<comment type="caution">
    <text evidence="2">The sequence shown here is derived from an EMBL/GenBank/DDBJ whole genome shotgun (WGS) entry which is preliminary data.</text>
</comment>
<organism evidence="2 3">
    <name type="scientific">Thermodesulfatator autotrophicus</name>
    <dbReference type="NCBI Taxonomy" id="1795632"/>
    <lineage>
        <taxon>Bacteria</taxon>
        <taxon>Pseudomonadati</taxon>
        <taxon>Thermodesulfobacteriota</taxon>
        <taxon>Thermodesulfobacteria</taxon>
        <taxon>Thermodesulfobacteriales</taxon>
        <taxon>Thermodesulfatatoraceae</taxon>
        <taxon>Thermodesulfatator</taxon>
    </lineage>
</organism>
<dbReference type="Proteomes" id="UP000076964">
    <property type="component" value="Unassembled WGS sequence"/>
</dbReference>
<evidence type="ECO:0000259" key="1">
    <source>
        <dbReference type="PROSITE" id="PS51208"/>
    </source>
</evidence>
<accession>A0A177E3X3</accession>
<dbReference type="RefSeq" id="WP_068544053.1">
    <property type="nucleotide sequence ID" value="NZ_LSFI01000100.1"/>
</dbReference>
<dbReference type="InterPro" id="IPR005546">
    <property type="entry name" value="Autotransporte_beta"/>
</dbReference>
<keyword evidence="3" id="KW-1185">Reference proteome</keyword>
<gene>
    <name evidence="2" type="ORF">TH606_11105</name>
</gene>
<dbReference type="Pfam" id="PF03797">
    <property type="entry name" value="Autotransporter"/>
    <property type="match status" value="1"/>
</dbReference>
<name>A0A177E3X3_9BACT</name>
<dbReference type="STRING" id="1795632.TH606_11105"/>
<proteinExistence type="predicted"/>
<reference evidence="2 3" key="1">
    <citation type="submission" date="2016-02" db="EMBL/GenBank/DDBJ databases">
        <title>Draft genome sequence of Thermodesulfatator sp. S606.</title>
        <authorList>
            <person name="Lai Q."/>
            <person name="Cao J."/>
            <person name="Dupont S."/>
            <person name="Shao Z."/>
            <person name="Jebbar M."/>
            <person name="Alain K."/>
        </authorList>
    </citation>
    <scope>NUCLEOTIDE SEQUENCE [LARGE SCALE GENOMIC DNA]</scope>
    <source>
        <strain evidence="2 3">S606</strain>
    </source>
</reference>
<protein>
    <recommendedName>
        <fullName evidence="1">Autotransporter domain-containing protein</fullName>
    </recommendedName>
</protein>
<sequence length="688" mass="75019">MKKNLVCFFLTFLALTGKVLAMGVVGLEIPSGETSFVNSETIEISDEKEDNQSIWGVRGVLGDNTNLDLFQNNRTGKIYASGIVGNATAPFLTVGVNNIYGVDLQVSVDIFENTGTISASVIAGDASGDNAEVSIGFVGGVGFGANIFSFSNKGSISALVSAGKGAEISEIYGVGFSNLLNSYISNEGTITASVTGGGSTVEDVVGIYIVDSANVTLYNPGMVWVGIFVSEGTKVRNVRTLRLENSTVTLADTFSIVFGTPGIPPSSDNATNVSLRPISVDSKSVLNLNNTKLLVLVDLKNLQFNTPYYIIDNQGTVKGEFGQLLRGWKNPELTVNWAGEDKGVNSAVKFAYVPGKNSRALALAQVAPSIISTSFVRTITAFSPLGAAPYFLAQNDNRKILLASATPVPVKMNSAYQTNLFVMPLYTRVEADDLGFDADAYGFTLGLGGQLTDNLVANMYSGIGRLDLDFSVLGPDKEDQDLYFGGISITYFSQTWFVKFLFNLYRTDHDYEGFTGANYELKEKAEYDSWGVDSELSMGYSFIEREKFILVPEIGFGYTIYQADDFHTEVSANNAWNRYYKNDRIDYFKAFFGINGLLKFSQEKNKGFLYCSLRLEQAFGDNEVIVKSFLQGLPQYHLKKDIADTTFVGQVGVSLSLGKSWIIDINGRGDFNSDYEAYTGKLVLRYTF</sequence>
<evidence type="ECO:0000313" key="3">
    <source>
        <dbReference type="Proteomes" id="UP000076964"/>
    </source>
</evidence>
<dbReference type="PROSITE" id="PS51208">
    <property type="entry name" value="AUTOTRANSPORTER"/>
    <property type="match status" value="1"/>
</dbReference>
<dbReference type="OrthoDB" id="5431911at2"/>
<feature type="domain" description="Autotransporter" evidence="1">
    <location>
        <begin position="413"/>
        <end position="688"/>
    </location>
</feature>